<gene>
    <name evidence="1" type="ORF">CARN6_1923</name>
</gene>
<comment type="caution">
    <text evidence="1">The sequence shown here is derived from an EMBL/GenBank/DDBJ whole genome shotgun (WGS) entry which is preliminary data.</text>
</comment>
<accession>E6QMI4</accession>
<organism evidence="1">
    <name type="scientific">mine drainage metagenome</name>
    <dbReference type="NCBI Taxonomy" id="410659"/>
    <lineage>
        <taxon>unclassified sequences</taxon>
        <taxon>metagenomes</taxon>
        <taxon>ecological metagenomes</taxon>
    </lineage>
</organism>
<reference evidence="1" key="1">
    <citation type="submission" date="2009-10" db="EMBL/GenBank/DDBJ databases">
        <title>Diversity of trophic interactions inside an arsenic-rich microbial ecosystem.</title>
        <authorList>
            <person name="Bertin P.N."/>
            <person name="Heinrich-Salmeron A."/>
            <person name="Pelletier E."/>
            <person name="Goulhen-Chollet F."/>
            <person name="Arsene-Ploetze F."/>
            <person name="Gallien S."/>
            <person name="Calteau A."/>
            <person name="Vallenet D."/>
            <person name="Casiot C."/>
            <person name="Chane-Woon-Ming B."/>
            <person name="Giloteaux L."/>
            <person name="Barakat M."/>
            <person name="Bonnefoy V."/>
            <person name="Bruneel O."/>
            <person name="Chandler M."/>
            <person name="Cleiss J."/>
            <person name="Duran R."/>
            <person name="Elbaz-Poulichet F."/>
            <person name="Fonknechten N."/>
            <person name="Lauga B."/>
            <person name="Mornico D."/>
            <person name="Ortet P."/>
            <person name="Schaeffer C."/>
            <person name="Siguier P."/>
            <person name="Alexander Thil Smith A."/>
            <person name="Van Dorsselaer A."/>
            <person name="Weissenbach J."/>
            <person name="Medigue C."/>
            <person name="Le Paslier D."/>
        </authorList>
    </citation>
    <scope>NUCLEOTIDE SEQUENCE</scope>
</reference>
<dbReference type="EMBL" id="CABQ01000222">
    <property type="protein sequence ID" value="CBI08455.1"/>
    <property type="molecule type" value="Genomic_DNA"/>
</dbReference>
<protein>
    <submittedName>
        <fullName evidence="1">Uncharacterized protein</fullName>
    </submittedName>
</protein>
<dbReference type="AlphaFoldDB" id="E6QMI4"/>
<evidence type="ECO:0000313" key="1">
    <source>
        <dbReference type="EMBL" id="CBI08455.1"/>
    </source>
</evidence>
<proteinExistence type="predicted"/>
<name>E6QMI4_9ZZZZ</name>
<sequence length="98" mass="11102">MAIVVLRLLRQLLFRSASDLFKSHLSCLKTTAYILLWFEMFTILTIHWLPKTGGWYVFLGGTADSLAGMTDRKARARATTKARARARTRAKATAKNQE</sequence>